<dbReference type="EMBL" id="JAWQEG010001301">
    <property type="protein sequence ID" value="KAK3880678.1"/>
    <property type="molecule type" value="Genomic_DNA"/>
</dbReference>
<evidence type="ECO:0000313" key="2">
    <source>
        <dbReference type="EMBL" id="KAK3880678.1"/>
    </source>
</evidence>
<gene>
    <name evidence="2" type="ORF">Pcinc_014836</name>
</gene>
<sequence>MLVGNKYNSEQENRDICLSQNSFTNSATVHAEVCKSQEKSLQEELSLTAMLFATFDADDITVEDANLENEQINGNDFATNLEEAVEMEGLRYVEGYIASKFPQYYFLGSTVKPGDKSWIGIAGREPGKLMVQLVTLP</sequence>
<name>A0AAE1FU53_PETCI</name>
<evidence type="ECO:0000313" key="3">
    <source>
        <dbReference type="Proteomes" id="UP001286313"/>
    </source>
</evidence>
<protein>
    <recommendedName>
        <fullName evidence="1">Transposable element P transposase-like C-terminal domain-containing protein</fullName>
    </recommendedName>
</protein>
<reference evidence="2" key="1">
    <citation type="submission" date="2023-10" db="EMBL/GenBank/DDBJ databases">
        <title>Genome assemblies of two species of porcelain crab, Petrolisthes cinctipes and Petrolisthes manimaculis (Anomura: Porcellanidae).</title>
        <authorList>
            <person name="Angst P."/>
        </authorList>
    </citation>
    <scope>NUCLEOTIDE SEQUENCE</scope>
    <source>
        <strain evidence="2">PB745_01</strain>
        <tissue evidence="2">Gill</tissue>
    </source>
</reference>
<feature type="domain" description="Transposable element P transposase-like C-terminal" evidence="1">
    <location>
        <begin position="20"/>
        <end position="109"/>
    </location>
</feature>
<comment type="caution">
    <text evidence="2">The sequence shown here is derived from an EMBL/GenBank/DDBJ whole genome shotgun (WGS) entry which is preliminary data.</text>
</comment>
<organism evidence="2 3">
    <name type="scientific">Petrolisthes cinctipes</name>
    <name type="common">Flat porcelain crab</name>
    <dbReference type="NCBI Taxonomy" id="88211"/>
    <lineage>
        <taxon>Eukaryota</taxon>
        <taxon>Metazoa</taxon>
        <taxon>Ecdysozoa</taxon>
        <taxon>Arthropoda</taxon>
        <taxon>Crustacea</taxon>
        <taxon>Multicrustacea</taxon>
        <taxon>Malacostraca</taxon>
        <taxon>Eumalacostraca</taxon>
        <taxon>Eucarida</taxon>
        <taxon>Decapoda</taxon>
        <taxon>Pleocyemata</taxon>
        <taxon>Anomura</taxon>
        <taxon>Galatheoidea</taxon>
        <taxon>Porcellanidae</taxon>
        <taxon>Petrolisthes</taxon>
    </lineage>
</organism>
<dbReference type="Proteomes" id="UP001286313">
    <property type="component" value="Unassembled WGS sequence"/>
</dbReference>
<accession>A0AAE1FU53</accession>
<keyword evidence="3" id="KW-1185">Reference proteome</keyword>
<proteinExistence type="predicted"/>
<dbReference type="Pfam" id="PF12596">
    <property type="entry name" value="Tnp_P_element_C"/>
    <property type="match status" value="1"/>
</dbReference>
<evidence type="ECO:0000259" key="1">
    <source>
        <dbReference type="Pfam" id="PF12596"/>
    </source>
</evidence>
<dbReference type="AlphaFoldDB" id="A0AAE1FU53"/>
<dbReference type="InterPro" id="IPR022242">
    <property type="entry name" value="TNP-like_C"/>
</dbReference>